<organism evidence="1 2">
    <name type="scientific">Methylogaea oryzae</name>
    <dbReference type="NCBI Taxonomy" id="1295382"/>
    <lineage>
        <taxon>Bacteria</taxon>
        <taxon>Pseudomonadati</taxon>
        <taxon>Pseudomonadota</taxon>
        <taxon>Gammaproteobacteria</taxon>
        <taxon>Methylococcales</taxon>
        <taxon>Methylococcaceae</taxon>
        <taxon>Methylogaea</taxon>
    </lineage>
</organism>
<protein>
    <submittedName>
        <fullName evidence="1">SIR2 family protein</fullName>
    </submittedName>
</protein>
<sequence>MSEFAEIIAGIQAGSVVPYIGPGAVADARHAVTGQPMPADSHSLILAMNNGQPMAPKLMYEFPRAAMNLELKRGRSFIERFLTETYSARYSRAAVHDWIKAIKPRYVIDINRDTQLQDSYADTPYTLIVGIARVGGTDYRFKLYHYDGSAYTEVVQEQVDASLPILFKPMGTPRPEPSFIASDADYVDYITELMGGFAIPSFLKEHRKGKRYLFIGVPMNRDTERMVLSDIVYGAAEPKGWVLNPSPTEKERGFCNKLGLSIIHADAADLLSQVEKSRTAA</sequence>
<gene>
    <name evidence="1" type="ORF">MoryE10_26360</name>
</gene>
<dbReference type="Pfam" id="PF13289">
    <property type="entry name" value="SIR2_2"/>
    <property type="match status" value="1"/>
</dbReference>
<proteinExistence type="predicted"/>
<dbReference type="EMBL" id="AP019782">
    <property type="protein sequence ID" value="BBL72030.1"/>
    <property type="molecule type" value="Genomic_DNA"/>
</dbReference>
<evidence type="ECO:0000313" key="1">
    <source>
        <dbReference type="EMBL" id="BBL72030.1"/>
    </source>
</evidence>
<keyword evidence="2" id="KW-1185">Reference proteome</keyword>
<reference evidence="1" key="1">
    <citation type="submission" date="2019-06" db="EMBL/GenBank/DDBJ databases">
        <title>Complete genome sequence of Methylogaea oryzae strain JCM16910.</title>
        <authorList>
            <person name="Asakawa S."/>
        </authorList>
    </citation>
    <scope>NUCLEOTIDE SEQUENCE</scope>
    <source>
        <strain evidence="1">E10</strain>
    </source>
</reference>
<evidence type="ECO:0000313" key="2">
    <source>
        <dbReference type="Proteomes" id="UP000824988"/>
    </source>
</evidence>
<dbReference type="AlphaFoldDB" id="A0A8D5ANF0"/>
<dbReference type="KEGG" id="moz:MoryE10_26360"/>
<name>A0A8D5ANF0_9GAMM</name>
<dbReference type="Proteomes" id="UP000824988">
    <property type="component" value="Chromosome"/>
</dbReference>
<accession>A0A8D5ANF0</accession>
<dbReference type="RefSeq" id="WP_054774347.1">
    <property type="nucleotide sequence ID" value="NZ_AP019782.1"/>
</dbReference>